<keyword evidence="8" id="KW-0472">Membrane</keyword>
<dbReference type="PANTHER" id="PTHR30034:SF6">
    <property type="entry name" value="YOP PROTEINS TRANSLOCATION PROTEIN Q"/>
    <property type="match status" value="1"/>
</dbReference>
<organism evidence="12 13">
    <name type="scientific">Novosphingobium marinum</name>
    <dbReference type="NCBI Taxonomy" id="1514948"/>
    <lineage>
        <taxon>Bacteria</taxon>
        <taxon>Pseudomonadati</taxon>
        <taxon>Pseudomonadota</taxon>
        <taxon>Alphaproteobacteria</taxon>
        <taxon>Sphingomonadales</taxon>
        <taxon>Sphingomonadaceae</taxon>
        <taxon>Novosphingobium</taxon>
    </lineage>
</organism>
<evidence type="ECO:0000256" key="4">
    <source>
        <dbReference type="ARBA" id="ARBA00021898"/>
    </source>
</evidence>
<dbReference type="EMBL" id="JACBZF010000002">
    <property type="protein sequence ID" value="NYH94986.1"/>
    <property type="molecule type" value="Genomic_DNA"/>
</dbReference>
<evidence type="ECO:0000256" key="5">
    <source>
        <dbReference type="ARBA" id="ARBA00022475"/>
    </source>
</evidence>
<dbReference type="RefSeq" id="WP_179406888.1">
    <property type="nucleotide sequence ID" value="NZ_BMGF01000009.1"/>
</dbReference>
<keyword evidence="5" id="KW-1003">Cell membrane</keyword>
<dbReference type="AlphaFoldDB" id="A0A7Z0BSJ4"/>
<dbReference type="GO" id="GO:0071978">
    <property type="term" value="P:bacterial-type flagellum-dependent swarming motility"/>
    <property type="evidence" value="ECO:0007669"/>
    <property type="project" value="TreeGrafter"/>
</dbReference>
<keyword evidence="12" id="KW-0969">Cilium</keyword>
<gene>
    <name evidence="12" type="ORF">FHS75_001305</name>
</gene>
<dbReference type="GO" id="GO:0005886">
    <property type="term" value="C:plasma membrane"/>
    <property type="evidence" value="ECO:0007669"/>
    <property type="project" value="UniProtKB-SubCell"/>
</dbReference>
<dbReference type="PANTHER" id="PTHR30034">
    <property type="entry name" value="FLAGELLAR MOTOR SWITCH PROTEIN FLIM"/>
    <property type="match status" value="1"/>
</dbReference>
<name>A0A7Z0BSJ4_9SPHN</name>
<reference evidence="12 13" key="1">
    <citation type="submission" date="2020-07" db="EMBL/GenBank/DDBJ databases">
        <title>Genomic Encyclopedia of Type Strains, Phase IV (KMG-IV): sequencing the most valuable type-strain genomes for metagenomic binning, comparative biology and taxonomic classification.</title>
        <authorList>
            <person name="Goeker M."/>
        </authorList>
    </citation>
    <scope>NUCLEOTIDE SEQUENCE [LARGE SCALE GENOMIC DNA]</scope>
    <source>
        <strain evidence="12 13">DSM 29043</strain>
    </source>
</reference>
<dbReference type="Gene3D" id="2.30.330.10">
    <property type="entry name" value="SpoA-like"/>
    <property type="match status" value="1"/>
</dbReference>
<comment type="function">
    <text evidence="10">FliM is one of three proteins (FliG, FliN, FliM) that forms the rotor-mounted switch complex (C ring), located at the base of the basal body. This complex interacts with the CheY and CheZ chemotaxis proteins, in addition to contacting components of the motor that determine the direction of flagellar rotation.</text>
</comment>
<evidence type="ECO:0000256" key="2">
    <source>
        <dbReference type="ARBA" id="ARBA00004202"/>
    </source>
</evidence>
<keyword evidence="9" id="KW-0975">Bacterial flagellum</keyword>
<keyword evidence="7" id="KW-0283">Flagellar rotation</keyword>
<dbReference type="InterPro" id="IPR028976">
    <property type="entry name" value="CheC-like_sf"/>
</dbReference>
<evidence type="ECO:0000256" key="8">
    <source>
        <dbReference type="ARBA" id="ARBA00023136"/>
    </source>
</evidence>
<dbReference type="Proteomes" id="UP000522081">
    <property type="component" value="Unassembled WGS sequence"/>
</dbReference>
<comment type="subcellular location">
    <subcellularLocation>
        <location evidence="1">Bacterial flagellum basal body</location>
    </subcellularLocation>
    <subcellularLocation>
        <location evidence="2">Cell membrane</location>
        <topology evidence="2">Peripheral membrane protein</topology>
    </subcellularLocation>
</comment>
<evidence type="ECO:0000256" key="1">
    <source>
        <dbReference type="ARBA" id="ARBA00004117"/>
    </source>
</evidence>
<comment type="caution">
    <text evidence="12">The sequence shown here is derived from an EMBL/GenBank/DDBJ whole genome shotgun (WGS) entry which is preliminary data.</text>
</comment>
<keyword evidence="6" id="KW-0145">Chemotaxis</keyword>
<keyword evidence="12" id="KW-0966">Cell projection</keyword>
<dbReference type="Pfam" id="PF01052">
    <property type="entry name" value="FliMN_C"/>
    <property type="match status" value="1"/>
</dbReference>
<keyword evidence="12" id="KW-0282">Flagellum</keyword>
<evidence type="ECO:0000256" key="3">
    <source>
        <dbReference type="ARBA" id="ARBA00011049"/>
    </source>
</evidence>
<feature type="domain" description="Flagellar motor switch protein FliN-like C-terminal" evidence="11">
    <location>
        <begin position="209"/>
        <end position="274"/>
    </location>
</feature>
<dbReference type="GO" id="GO:0050918">
    <property type="term" value="P:positive chemotaxis"/>
    <property type="evidence" value="ECO:0007669"/>
    <property type="project" value="TreeGrafter"/>
</dbReference>
<evidence type="ECO:0000313" key="12">
    <source>
        <dbReference type="EMBL" id="NYH94986.1"/>
    </source>
</evidence>
<accession>A0A7Z0BSJ4</accession>
<evidence type="ECO:0000256" key="9">
    <source>
        <dbReference type="ARBA" id="ARBA00023143"/>
    </source>
</evidence>
<evidence type="ECO:0000313" key="13">
    <source>
        <dbReference type="Proteomes" id="UP000522081"/>
    </source>
</evidence>
<sequence length="284" mass="29116">MGEGPGAPELLPALTSVADRLARALSTELAVMFAGSPPVVSPSPARETNGEKLAGQSLPLAAHCAFSLGGDAHLLATFEGSAILRMLDRTFGGTGRVPDPPPDALPFSAGLLVSRLSQLVGQAIAAAAGPAIRVEPSGHGSEIPALMPCLPDQPLIAFDLKVAEGEDTAWTISLAITLPAARMLCGEAGQRPRPHSGARRHDACAAAAIGDLSLEVRATLVDMAIPFSRLAALRAGEIIPVSVARNVPVHIAGKPAAQGTIGEIDDRVAVQITQSFINAKEPTP</sequence>
<evidence type="ECO:0000256" key="10">
    <source>
        <dbReference type="ARBA" id="ARBA00025044"/>
    </source>
</evidence>
<dbReference type="SUPFAM" id="SSF101801">
    <property type="entry name" value="Surface presentation of antigens (SPOA)"/>
    <property type="match status" value="1"/>
</dbReference>
<comment type="similarity">
    <text evidence="3">Belongs to the FliM family.</text>
</comment>
<dbReference type="InterPro" id="IPR036429">
    <property type="entry name" value="SpoA-like_sf"/>
</dbReference>
<dbReference type="GO" id="GO:0009425">
    <property type="term" value="C:bacterial-type flagellum basal body"/>
    <property type="evidence" value="ECO:0007669"/>
    <property type="project" value="UniProtKB-SubCell"/>
</dbReference>
<evidence type="ECO:0000256" key="7">
    <source>
        <dbReference type="ARBA" id="ARBA00022779"/>
    </source>
</evidence>
<dbReference type="InterPro" id="IPR001543">
    <property type="entry name" value="FliN-like_C"/>
</dbReference>
<keyword evidence="13" id="KW-1185">Reference proteome</keyword>
<dbReference type="Gene3D" id="3.40.1550.10">
    <property type="entry name" value="CheC-like"/>
    <property type="match status" value="1"/>
</dbReference>
<protein>
    <recommendedName>
        <fullName evidence="4">Flagellar motor switch protein FliM</fullName>
    </recommendedName>
</protein>
<evidence type="ECO:0000256" key="6">
    <source>
        <dbReference type="ARBA" id="ARBA00022500"/>
    </source>
</evidence>
<proteinExistence type="inferred from homology"/>
<evidence type="ECO:0000259" key="11">
    <source>
        <dbReference type="Pfam" id="PF01052"/>
    </source>
</evidence>